<feature type="domain" description="Bacterial mobilisation" evidence="1">
    <location>
        <begin position="68"/>
        <end position="103"/>
    </location>
</feature>
<proteinExistence type="predicted"/>
<evidence type="ECO:0000259" key="1">
    <source>
        <dbReference type="Pfam" id="PF05713"/>
    </source>
</evidence>
<evidence type="ECO:0000313" key="3">
    <source>
        <dbReference type="Proteomes" id="UP000216444"/>
    </source>
</evidence>
<protein>
    <submittedName>
        <fullName evidence="2">Conjugation transfer protein TrbI</fullName>
    </submittedName>
</protein>
<comment type="caution">
    <text evidence="2">The sequence shown here is derived from an EMBL/GenBank/DDBJ whole genome shotgun (WGS) entry which is preliminary data.</text>
</comment>
<keyword evidence="3" id="KW-1185">Reference proteome</keyword>
<gene>
    <name evidence="2" type="ORF">BTIS_1486</name>
</gene>
<dbReference type="RefSeq" id="WP_094664159.1">
    <property type="nucleotide sequence ID" value="NZ_MWWV01000009.1"/>
</dbReference>
<dbReference type="AlphaFoldDB" id="A0A261FE46"/>
<dbReference type="InterPro" id="IPR008687">
    <property type="entry name" value="MobC"/>
</dbReference>
<evidence type="ECO:0000313" key="2">
    <source>
        <dbReference type="EMBL" id="OZG57392.1"/>
    </source>
</evidence>
<sequence length="124" mass="14252">MNWVGGRRRNVRRTVTFTPEEWATVTETYELWARGRGASAQFGRFAREMLTDGSVRVVETTWDPEQVLRQLRPIGVNVNQIARRVNEGDLPTMLAVADLRAEVNRLTDVIGRMCDDYRTTVRKA</sequence>
<name>A0A261FE46_9BIFI</name>
<reference evidence="2 3" key="1">
    <citation type="journal article" date="2017" name="BMC Genomics">
        <title>Comparative genomic and phylogenomic analyses of the Bifidobacteriaceae family.</title>
        <authorList>
            <person name="Lugli G.A."/>
            <person name="Milani C."/>
            <person name="Turroni F."/>
            <person name="Duranti S."/>
            <person name="Mancabelli L."/>
            <person name="Mangifesta M."/>
            <person name="Ferrario C."/>
            <person name="Modesto M."/>
            <person name="Mattarelli P."/>
            <person name="Jiri K."/>
            <person name="van Sinderen D."/>
            <person name="Ventura M."/>
        </authorList>
    </citation>
    <scope>NUCLEOTIDE SEQUENCE [LARGE SCALE GENOMIC DNA]</scope>
    <source>
        <strain evidence="2 3">DSM 100201</strain>
    </source>
</reference>
<organism evidence="2 3">
    <name type="scientific">Bifidobacterium tissieri</name>
    <dbReference type="NCBI Taxonomy" id="1630162"/>
    <lineage>
        <taxon>Bacteria</taxon>
        <taxon>Bacillati</taxon>
        <taxon>Actinomycetota</taxon>
        <taxon>Actinomycetes</taxon>
        <taxon>Bifidobacteriales</taxon>
        <taxon>Bifidobacteriaceae</taxon>
        <taxon>Bifidobacterium</taxon>
    </lineage>
</organism>
<dbReference type="Pfam" id="PF05713">
    <property type="entry name" value="MobC"/>
    <property type="match status" value="1"/>
</dbReference>
<dbReference type="Proteomes" id="UP000216444">
    <property type="component" value="Unassembled WGS sequence"/>
</dbReference>
<accession>A0A261FE46</accession>
<dbReference type="EMBL" id="MWWV01000009">
    <property type="protein sequence ID" value="OZG57392.1"/>
    <property type="molecule type" value="Genomic_DNA"/>
</dbReference>